<feature type="region of interest" description="Disordered" evidence="1">
    <location>
        <begin position="1"/>
        <end position="41"/>
    </location>
</feature>
<reference evidence="2 3" key="1">
    <citation type="submission" date="2016-10" db="EMBL/GenBank/DDBJ databases">
        <authorList>
            <person name="de Groot N.N."/>
        </authorList>
    </citation>
    <scope>NUCLEOTIDE SEQUENCE [LARGE SCALE GENOMIC DNA]</scope>
    <source>
        <strain evidence="2 3">SP2</strain>
    </source>
</reference>
<dbReference type="Proteomes" id="UP000182829">
    <property type="component" value="Unassembled WGS sequence"/>
</dbReference>
<sequence>MIETIKSVLGFDTEQENTEEDFEAYEDEEIPDPFQPLEFEPYNDEKRLDPIEEDENPFDVQV</sequence>
<evidence type="ECO:0000256" key="1">
    <source>
        <dbReference type="SAM" id="MobiDB-lite"/>
    </source>
</evidence>
<accession>A0A1I3QAF9</accession>
<proteinExistence type="predicted"/>
<protein>
    <submittedName>
        <fullName evidence="2">Uncharacterized protein</fullName>
    </submittedName>
</protein>
<dbReference type="RefSeq" id="WP_005576603.1">
    <property type="nucleotide sequence ID" value="NZ_FORO01000021.1"/>
</dbReference>
<dbReference type="AlphaFoldDB" id="A0A1I3QAF9"/>
<dbReference type="EMBL" id="FORO01000021">
    <property type="protein sequence ID" value="SFJ30675.1"/>
    <property type="molecule type" value="Genomic_DNA"/>
</dbReference>
<name>A0A1I3QAF9_9EURY</name>
<gene>
    <name evidence="2" type="ORF">SAMN05443661_12140</name>
</gene>
<dbReference type="GeneID" id="14209612"/>
<feature type="compositionally biased region" description="Acidic residues" evidence="1">
    <location>
        <begin position="13"/>
        <end position="31"/>
    </location>
</feature>
<evidence type="ECO:0000313" key="2">
    <source>
        <dbReference type="EMBL" id="SFJ30675.1"/>
    </source>
</evidence>
<organism evidence="2 3">
    <name type="scientific">Natronobacterium gregoryi</name>
    <dbReference type="NCBI Taxonomy" id="44930"/>
    <lineage>
        <taxon>Archaea</taxon>
        <taxon>Methanobacteriati</taxon>
        <taxon>Methanobacteriota</taxon>
        <taxon>Stenosarchaea group</taxon>
        <taxon>Halobacteria</taxon>
        <taxon>Halobacteriales</taxon>
        <taxon>Natrialbaceae</taxon>
        <taxon>Natronobacterium</taxon>
    </lineage>
</organism>
<evidence type="ECO:0000313" key="3">
    <source>
        <dbReference type="Proteomes" id="UP000182829"/>
    </source>
</evidence>